<evidence type="ECO:0000313" key="3">
    <source>
        <dbReference type="Proteomes" id="UP000018837"/>
    </source>
</evidence>
<organism evidence="2 3">
    <name type="scientific">Tannerella sp. oral taxon BU063 isolate Cell 2</name>
    <dbReference type="NCBI Taxonomy" id="1411148"/>
    <lineage>
        <taxon>Bacteria</taxon>
        <taxon>Pseudomonadati</taxon>
        <taxon>Bacteroidota</taxon>
        <taxon>Bacteroidia</taxon>
        <taxon>Bacteroidales</taxon>
        <taxon>Tannerellaceae</taxon>
        <taxon>Tannerella</taxon>
    </lineage>
</organism>
<proteinExistence type="predicted"/>
<dbReference type="Proteomes" id="UP000018837">
    <property type="component" value="Unassembled WGS sequence"/>
</dbReference>
<gene>
    <name evidence="2" type="ORF">N425_04755</name>
</gene>
<evidence type="ECO:0000313" key="2">
    <source>
        <dbReference type="EMBL" id="ETK02371.1"/>
    </source>
</evidence>
<feature type="region of interest" description="Disordered" evidence="1">
    <location>
        <begin position="1"/>
        <end position="20"/>
    </location>
</feature>
<comment type="caution">
    <text evidence="2">The sequence shown here is derived from an EMBL/GenBank/DDBJ whole genome shotgun (WGS) entry which is preliminary data.</text>
</comment>
<dbReference type="EMBL" id="AYUF01000365">
    <property type="protein sequence ID" value="ETK02371.1"/>
    <property type="molecule type" value="Genomic_DNA"/>
</dbReference>
<protein>
    <submittedName>
        <fullName evidence="2">Uncharacterized protein</fullName>
    </submittedName>
</protein>
<dbReference type="AlphaFoldDB" id="W2C7C9"/>
<sequence>MKECTYPPKTKQGHVKEPTAEYEVDTRADEDDIAPFLLHSLDDLKEEIYRRDDEWQRGEVRGYTMDEVRKMAAEWMKK</sequence>
<dbReference type="PATRIC" id="fig|1411148.3.peg.668"/>
<name>W2C7C9_9BACT</name>
<reference evidence="2 3" key="1">
    <citation type="submission" date="2013-11" db="EMBL/GenBank/DDBJ databases">
        <title>Single cell genomics of uncultured Tannerella BU063 (oral taxon 286).</title>
        <authorList>
            <person name="Beall C.J."/>
            <person name="Campbell A.G."/>
            <person name="Griffen A.L."/>
            <person name="Podar M."/>
            <person name="Leys E.J."/>
        </authorList>
    </citation>
    <scope>NUCLEOTIDE SEQUENCE [LARGE SCALE GENOMIC DNA]</scope>
    <source>
        <strain evidence="2">Cell 2</strain>
    </source>
</reference>
<evidence type="ECO:0000256" key="1">
    <source>
        <dbReference type="SAM" id="MobiDB-lite"/>
    </source>
</evidence>
<accession>W2C7C9</accession>